<reference evidence="1" key="1">
    <citation type="submission" date="2020-05" db="UniProtKB">
        <authorList>
            <consortium name="EnsemblMetazoa"/>
        </authorList>
    </citation>
    <scope>IDENTIFICATION</scope>
    <source>
        <strain evidence="1">BB02</strain>
    </source>
</reference>
<organism evidence="1 2">
    <name type="scientific">Biomphalaria glabrata</name>
    <name type="common">Bloodfluke planorb</name>
    <name type="synonym">Freshwater snail</name>
    <dbReference type="NCBI Taxonomy" id="6526"/>
    <lineage>
        <taxon>Eukaryota</taxon>
        <taxon>Metazoa</taxon>
        <taxon>Spiralia</taxon>
        <taxon>Lophotrochozoa</taxon>
        <taxon>Mollusca</taxon>
        <taxon>Gastropoda</taxon>
        <taxon>Heterobranchia</taxon>
        <taxon>Euthyneura</taxon>
        <taxon>Panpulmonata</taxon>
        <taxon>Hygrophila</taxon>
        <taxon>Lymnaeoidea</taxon>
        <taxon>Planorbidae</taxon>
        <taxon>Biomphalaria</taxon>
    </lineage>
</organism>
<protein>
    <recommendedName>
        <fullName evidence="3">TNFR-Cys domain-containing protein</fullName>
    </recommendedName>
</protein>
<accession>A0A2C9LCD1</accession>
<evidence type="ECO:0000313" key="2">
    <source>
        <dbReference type="Proteomes" id="UP000076420"/>
    </source>
</evidence>
<evidence type="ECO:0000313" key="1">
    <source>
        <dbReference type="EnsemblMetazoa" id="BGLB029619-PA"/>
    </source>
</evidence>
<dbReference type="AlphaFoldDB" id="A0A2C9LCD1"/>
<dbReference type="Gene3D" id="2.10.50.10">
    <property type="entry name" value="Tumor Necrosis Factor Receptor, subunit A, domain 2"/>
    <property type="match status" value="1"/>
</dbReference>
<name>A0A2C9LCD1_BIOGL</name>
<dbReference type="VEuPathDB" id="VectorBase:BGLAX_047512"/>
<evidence type="ECO:0008006" key="3">
    <source>
        <dbReference type="Google" id="ProtNLM"/>
    </source>
</evidence>
<sequence length="258" mass="28726">MNKEEKVPDNCPPRFQTIVHSGSRQLFTQVPDNCSPRFQTIVHPGSRPLSTQVPDNCPLRFQDLYYQQQVTMLKALFKVLVLVYLMSTTKTKACDCDPDISFNAVSHVQFKDSSRAGRCEAGQRLDESGRCILCPNGTFLTTSMAKIGRNQECLICHEPNITREEVIQACTPTEDTKVKCSAGHYKPNWSSSCPCSGSQCTVCDRCGLGINLYRDYEVVQCSQFHNAKCCEEEDRDVNCEPRTTPSAAASTALNTISC</sequence>
<dbReference type="VEuPathDB" id="VectorBase:BGLB029619"/>
<dbReference type="EnsemblMetazoa" id="BGLB029619-RA">
    <property type="protein sequence ID" value="BGLB029619-PA"/>
    <property type="gene ID" value="BGLB029619"/>
</dbReference>
<dbReference type="KEGG" id="bgt:106071795"/>
<gene>
    <name evidence="1" type="primary">106071795</name>
</gene>
<dbReference type="Proteomes" id="UP000076420">
    <property type="component" value="Unassembled WGS sequence"/>
</dbReference>
<proteinExistence type="predicted"/>